<name>A0A830GWL5_9CREN</name>
<dbReference type="GO" id="GO:0004527">
    <property type="term" value="F:exonuclease activity"/>
    <property type="evidence" value="ECO:0007669"/>
    <property type="project" value="UniProtKB-KW"/>
</dbReference>
<feature type="domain" description="Exoribonuclease phosphorolytic" evidence="5">
    <location>
        <begin position="34"/>
        <end position="168"/>
    </location>
</feature>
<dbReference type="PANTHER" id="PTHR11097:SF8">
    <property type="entry name" value="EXOSOME COMPLEX COMPONENT RRP42"/>
    <property type="match status" value="1"/>
</dbReference>
<protein>
    <recommendedName>
        <fullName evidence="4">Exosome complex component Rrp42</fullName>
    </recommendedName>
</protein>
<evidence type="ECO:0000259" key="6">
    <source>
        <dbReference type="Pfam" id="PF03725"/>
    </source>
</evidence>
<evidence type="ECO:0000256" key="1">
    <source>
        <dbReference type="ARBA" id="ARBA00004496"/>
    </source>
</evidence>
<dbReference type="SUPFAM" id="SSF54211">
    <property type="entry name" value="Ribosomal protein S5 domain 2-like"/>
    <property type="match status" value="1"/>
</dbReference>
<dbReference type="FunFam" id="3.30.230.70:FF:000017">
    <property type="entry name" value="Exosome complex component Rrp42"/>
    <property type="match status" value="1"/>
</dbReference>
<dbReference type="PANTHER" id="PTHR11097">
    <property type="entry name" value="EXOSOME COMPLEX EXONUCLEASE RIBOSOMAL RNA PROCESSING PROTEIN"/>
    <property type="match status" value="1"/>
</dbReference>
<dbReference type="GO" id="GO:0000177">
    <property type="term" value="C:cytoplasmic exosome (RNase complex)"/>
    <property type="evidence" value="ECO:0007669"/>
    <property type="project" value="TreeGrafter"/>
</dbReference>
<dbReference type="Pfam" id="PF03725">
    <property type="entry name" value="RNase_PH_C"/>
    <property type="match status" value="1"/>
</dbReference>
<evidence type="ECO:0000313" key="7">
    <source>
        <dbReference type="EMBL" id="GGP21126.1"/>
    </source>
</evidence>
<feature type="domain" description="Exoribonuclease phosphorolytic" evidence="6">
    <location>
        <begin position="194"/>
        <end position="254"/>
    </location>
</feature>
<evidence type="ECO:0000256" key="2">
    <source>
        <dbReference type="ARBA" id="ARBA00022490"/>
    </source>
</evidence>
<dbReference type="SUPFAM" id="SSF55666">
    <property type="entry name" value="Ribonuclease PH domain 2-like"/>
    <property type="match status" value="1"/>
</dbReference>
<keyword evidence="7" id="KW-0378">Hydrolase</keyword>
<dbReference type="Gene3D" id="3.30.230.70">
    <property type="entry name" value="GHMP Kinase, N-terminal domain"/>
    <property type="match status" value="1"/>
</dbReference>
<keyword evidence="3 4" id="KW-0271">Exosome</keyword>
<proteinExistence type="inferred from homology"/>
<sequence>MSYPFEVIPSLRREALMRLISDGKRSDGRGLYDYRQIDIKVGLVKTADGSALASIGNTKVIAGVKFELGRPFEDTPGEGNLIVNLETPPLASPTFEPGPPDENAIELARVVDRAIRHSGFVDMSTLAIIQGKSVYALWVDVYVLNHDGNLMDASLLAAVAALATSQVPKSVIDGDVVKLDKSTKVPLSVNIDKMPLTITFNKIGKYILADANVEEEVLSEGRFTIAFSGDDVVSIQKSSGFFTPLEVEDMMSRGLELSKSIRARVVESLGNRPESFII</sequence>
<evidence type="ECO:0000256" key="4">
    <source>
        <dbReference type="HAMAP-Rule" id="MF_00622"/>
    </source>
</evidence>
<evidence type="ECO:0000259" key="5">
    <source>
        <dbReference type="Pfam" id="PF01138"/>
    </source>
</evidence>
<reference evidence="7" key="1">
    <citation type="journal article" date="2014" name="Int. J. Syst. Evol. Microbiol.">
        <title>Complete genome sequence of Corynebacterium casei LMG S-19264T (=DSM 44701T), isolated from a smear-ripened cheese.</title>
        <authorList>
            <consortium name="US DOE Joint Genome Institute (JGI-PGF)"/>
            <person name="Walter F."/>
            <person name="Albersmeier A."/>
            <person name="Kalinowski J."/>
            <person name="Ruckert C."/>
        </authorList>
    </citation>
    <scope>NUCLEOTIDE SEQUENCE</scope>
    <source>
        <strain evidence="7">JCM 10088</strain>
    </source>
</reference>
<dbReference type="InterPro" id="IPR020869">
    <property type="entry name" value="Rrp42_archaea"/>
</dbReference>
<comment type="caution">
    <text evidence="7">The sequence shown here is derived from an EMBL/GenBank/DDBJ whole genome shotgun (WGS) entry which is preliminary data.</text>
</comment>
<dbReference type="OrthoDB" id="30932at2157"/>
<dbReference type="InterPro" id="IPR020568">
    <property type="entry name" value="Ribosomal_Su5_D2-typ_SF"/>
</dbReference>
<comment type="similarity">
    <text evidence="4">Belongs to the RNase PH family. Rrp42 subfamily.</text>
</comment>
<dbReference type="InterPro" id="IPR027408">
    <property type="entry name" value="PNPase/RNase_PH_dom_sf"/>
</dbReference>
<dbReference type="InterPro" id="IPR036345">
    <property type="entry name" value="ExoRNase_PH_dom2_sf"/>
</dbReference>
<comment type="subunit">
    <text evidence="4">Component of the archaeal exosome complex. Forms a hexameric ring-like arrangement composed of 3 Rrp41-Rrp42 heterodimers. The hexameric ring associates with a trimer of Rrp4 and/or Csl4 subunits.</text>
</comment>
<dbReference type="InterPro" id="IPR001247">
    <property type="entry name" value="ExoRNase_PH_dom1"/>
</dbReference>
<dbReference type="Proteomes" id="UP000610960">
    <property type="component" value="Unassembled WGS sequence"/>
</dbReference>
<organism evidence="7 8">
    <name type="scientific">Thermocladium modestius</name>
    <dbReference type="NCBI Taxonomy" id="62609"/>
    <lineage>
        <taxon>Archaea</taxon>
        <taxon>Thermoproteota</taxon>
        <taxon>Thermoprotei</taxon>
        <taxon>Thermoproteales</taxon>
        <taxon>Thermoproteaceae</taxon>
        <taxon>Thermocladium</taxon>
    </lineage>
</organism>
<keyword evidence="8" id="KW-1185">Reference proteome</keyword>
<dbReference type="AlphaFoldDB" id="A0A830GWL5"/>
<evidence type="ECO:0000313" key="8">
    <source>
        <dbReference type="Proteomes" id="UP000610960"/>
    </source>
</evidence>
<gene>
    <name evidence="4" type="primary">rrp42</name>
    <name evidence="7" type="ORF">GCM10007981_11670</name>
</gene>
<comment type="subcellular location">
    <subcellularLocation>
        <location evidence="1 4">Cytoplasm</location>
    </subcellularLocation>
</comment>
<dbReference type="InterPro" id="IPR050590">
    <property type="entry name" value="Exosome_comp_Rrp42_subfam"/>
</dbReference>
<dbReference type="InterPro" id="IPR015847">
    <property type="entry name" value="ExoRNase_PH_dom2"/>
</dbReference>
<dbReference type="GO" id="GO:0016075">
    <property type="term" value="P:rRNA catabolic process"/>
    <property type="evidence" value="ECO:0007669"/>
    <property type="project" value="TreeGrafter"/>
</dbReference>
<dbReference type="GO" id="GO:0035925">
    <property type="term" value="F:mRNA 3'-UTR AU-rich region binding"/>
    <property type="evidence" value="ECO:0007669"/>
    <property type="project" value="TreeGrafter"/>
</dbReference>
<keyword evidence="7" id="KW-0540">Nuclease</keyword>
<dbReference type="HAMAP" id="MF_00622">
    <property type="entry name" value="Exosome_Rrp42"/>
    <property type="match status" value="1"/>
</dbReference>
<comment type="function">
    <text evidence="4">Non-catalytic component of the exosome, which is a complex involved in RNA degradation. Contributes to the structuring of the Rrp41 active site.</text>
</comment>
<dbReference type="NCBIfam" id="NF003282">
    <property type="entry name" value="PRK04282.1-1"/>
    <property type="match status" value="1"/>
</dbReference>
<dbReference type="EMBL" id="BMNL01000003">
    <property type="protein sequence ID" value="GGP21126.1"/>
    <property type="molecule type" value="Genomic_DNA"/>
</dbReference>
<dbReference type="RefSeq" id="WP_188596505.1">
    <property type="nucleotide sequence ID" value="NZ_BMNL01000003.1"/>
</dbReference>
<dbReference type="Pfam" id="PF01138">
    <property type="entry name" value="RNase_PH"/>
    <property type="match status" value="1"/>
</dbReference>
<keyword evidence="2 4" id="KW-0963">Cytoplasm</keyword>
<reference evidence="7" key="2">
    <citation type="submission" date="2020-09" db="EMBL/GenBank/DDBJ databases">
        <authorList>
            <person name="Sun Q."/>
            <person name="Ohkuma M."/>
        </authorList>
    </citation>
    <scope>NUCLEOTIDE SEQUENCE</scope>
    <source>
        <strain evidence="7">JCM 10088</strain>
    </source>
</reference>
<evidence type="ECO:0000256" key="3">
    <source>
        <dbReference type="ARBA" id="ARBA00022835"/>
    </source>
</evidence>
<keyword evidence="7" id="KW-0269">Exonuclease</keyword>
<accession>A0A830GWL5</accession>